<dbReference type="InterPro" id="IPR053967">
    <property type="entry name" value="LlgE_F_G-like_D1"/>
</dbReference>
<dbReference type="OrthoDB" id="9804559at2"/>
<dbReference type="Pfam" id="PF06429">
    <property type="entry name" value="Flg_bbr_C"/>
    <property type="match status" value="1"/>
</dbReference>
<keyword evidence="6" id="KW-0966">Cell projection</keyword>
<feature type="domain" description="Flagellar hook protein FlgE/F/G-like D1" evidence="5">
    <location>
        <begin position="104"/>
        <end position="174"/>
    </location>
</feature>
<dbReference type="GO" id="GO:0009425">
    <property type="term" value="C:bacterial-type flagellum basal body"/>
    <property type="evidence" value="ECO:0007669"/>
    <property type="project" value="UniProtKB-SubCell"/>
</dbReference>
<keyword evidence="2" id="KW-0975">Bacterial flagellum</keyword>
<dbReference type="AlphaFoldDB" id="A0A1B1Z9G4"/>
<accession>A0A1B1Z9G4</accession>
<keyword evidence="7" id="KW-1185">Reference proteome</keyword>
<evidence type="ECO:0000259" key="5">
    <source>
        <dbReference type="Pfam" id="PF22692"/>
    </source>
</evidence>
<dbReference type="SUPFAM" id="SSF117143">
    <property type="entry name" value="Flagellar hook protein flgE"/>
    <property type="match status" value="1"/>
</dbReference>
<dbReference type="STRING" id="255247.ABE41_018915"/>
<protein>
    <submittedName>
        <fullName evidence="6">Flagellar biosynthesis protein FlgG</fullName>
    </submittedName>
</protein>
<feature type="domain" description="Flagellar basal-body/hook protein C-terminal" evidence="4">
    <location>
        <begin position="229"/>
        <end position="272"/>
    </location>
</feature>
<keyword evidence="6" id="KW-0969">Cilium</keyword>
<organism evidence="6 7">
    <name type="scientific">Fictibacillus arsenicus</name>
    <dbReference type="NCBI Taxonomy" id="255247"/>
    <lineage>
        <taxon>Bacteria</taxon>
        <taxon>Bacillati</taxon>
        <taxon>Bacillota</taxon>
        <taxon>Bacilli</taxon>
        <taxon>Bacillales</taxon>
        <taxon>Fictibacillaceae</taxon>
        <taxon>Fictibacillus</taxon>
    </lineage>
</organism>
<dbReference type="GO" id="GO:0071978">
    <property type="term" value="P:bacterial-type flagellum-dependent swarming motility"/>
    <property type="evidence" value="ECO:0007669"/>
    <property type="project" value="TreeGrafter"/>
</dbReference>
<dbReference type="NCBIfam" id="TIGR03506">
    <property type="entry name" value="FlgEFG_subfam"/>
    <property type="match status" value="1"/>
</dbReference>
<keyword evidence="6" id="KW-0282">Flagellum</keyword>
<dbReference type="InterPro" id="IPR010930">
    <property type="entry name" value="Flg_bb/hook_C_dom"/>
</dbReference>
<name>A0A1B1Z9G4_9BACL</name>
<dbReference type="RefSeq" id="WP_066293814.1">
    <property type="nucleotide sequence ID" value="NZ_CP016761.1"/>
</dbReference>
<dbReference type="PANTHER" id="PTHR30435">
    <property type="entry name" value="FLAGELLAR PROTEIN"/>
    <property type="match status" value="1"/>
</dbReference>
<dbReference type="Pfam" id="PF22692">
    <property type="entry name" value="LlgE_F_G_D1"/>
    <property type="match status" value="1"/>
</dbReference>
<evidence type="ECO:0000256" key="2">
    <source>
        <dbReference type="RuleBase" id="RU362116"/>
    </source>
</evidence>
<feature type="domain" description="Flagellar basal body rod protein N-terminal" evidence="3">
    <location>
        <begin position="11"/>
        <end position="35"/>
    </location>
</feature>
<evidence type="ECO:0000313" key="7">
    <source>
        <dbReference type="Proteomes" id="UP000077412"/>
    </source>
</evidence>
<evidence type="ECO:0000259" key="4">
    <source>
        <dbReference type="Pfam" id="PF06429"/>
    </source>
</evidence>
<evidence type="ECO:0000259" key="3">
    <source>
        <dbReference type="Pfam" id="PF00460"/>
    </source>
</evidence>
<dbReference type="InterPro" id="IPR001444">
    <property type="entry name" value="Flag_bb_rod_N"/>
</dbReference>
<dbReference type="Proteomes" id="UP000077412">
    <property type="component" value="Chromosome"/>
</dbReference>
<dbReference type="InterPro" id="IPR020013">
    <property type="entry name" value="Flagellar_FlgE/F/G"/>
</dbReference>
<dbReference type="KEGG" id="far:ABE41_018915"/>
<evidence type="ECO:0000313" key="6">
    <source>
        <dbReference type="EMBL" id="ANX14088.1"/>
    </source>
</evidence>
<dbReference type="InterPro" id="IPR037925">
    <property type="entry name" value="FlgE/F/G-like"/>
</dbReference>
<evidence type="ECO:0000256" key="1">
    <source>
        <dbReference type="ARBA" id="ARBA00009677"/>
    </source>
</evidence>
<proteinExistence type="inferred from homology"/>
<dbReference type="PANTHER" id="PTHR30435:SF19">
    <property type="entry name" value="FLAGELLAR BASAL-BODY ROD PROTEIN FLGG"/>
    <property type="match status" value="1"/>
</dbReference>
<reference evidence="6 7" key="1">
    <citation type="submission" date="2016-08" db="EMBL/GenBank/DDBJ databases">
        <title>Complete genome sequence of Fictibacillus arsenicus G25-54, a strain with toxicity to nematodes and a potential arsenic-resistance activity.</title>
        <authorList>
            <person name="Zheng Z."/>
        </authorList>
    </citation>
    <scope>NUCLEOTIDE SEQUENCE [LARGE SCALE GENOMIC DNA]</scope>
    <source>
        <strain evidence="6 7">G25-54</strain>
    </source>
</reference>
<gene>
    <name evidence="6" type="ORF">ABE41_018915</name>
</gene>
<comment type="similarity">
    <text evidence="1 2">Belongs to the flagella basal body rod proteins family.</text>
</comment>
<dbReference type="EMBL" id="CP016761">
    <property type="protein sequence ID" value="ANX14088.1"/>
    <property type="molecule type" value="Genomic_DNA"/>
</dbReference>
<dbReference type="Pfam" id="PF00460">
    <property type="entry name" value="Flg_bb_rod"/>
    <property type="match status" value="1"/>
</dbReference>
<sequence>MNQSMISAAVTMGQLQHKLDTISNNMANSTTNGYKRREAQFSDLLFQQMESKALNPTEDGRLTPNGIRLGSGARISSTAVSLESGTLQQTGRLLDVALTQPGLFFQIQTTDNNGGEVVQYTRDGAFYLSPSAGNPDEMELVTSEGNRVMGVNGPITIPSDHNKITIGQNGQVSVTLNNGAVVESGQLALANIIRPQLMLAVGHNFQAPQGIPLNQVIEEIEAGAGNFVQQGVLESSNVNISTEMTELIQTQRSYQFNARSLTIADQMMGLVNGLR</sequence>
<comment type="subcellular location">
    <subcellularLocation>
        <location evidence="2">Bacterial flagellum basal body</location>
    </subcellularLocation>
</comment>